<evidence type="ECO:0000313" key="1">
    <source>
        <dbReference type="EMBL" id="MBB3877916.1"/>
    </source>
</evidence>
<sequence length="73" mass="8429">MQSRLPGIVARRARGDRAPEKEPLQVRIPANLKRQFKSHAALRGMEPNELFVEIWSHYERTVIHKLDSAEAPQ</sequence>
<name>A0A7W6ABZ0_9SPHN</name>
<protein>
    <submittedName>
        <fullName evidence="1">Uncharacterized protein</fullName>
    </submittedName>
</protein>
<organism evidence="1 2">
    <name type="scientific">Sphingomonas pseudosanguinis</name>
    <dbReference type="NCBI Taxonomy" id="413712"/>
    <lineage>
        <taxon>Bacteria</taxon>
        <taxon>Pseudomonadati</taxon>
        <taxon>Pseudomonadota</taxon>
        <taxon>Alphaproteobacteria</taxon>
        <taxon>Sphingomonadales</taxon>
        <taxon>Sphingomonadaceae</taxon>
        <taxon>Sphingomonas</taxon>
    </lineage>
</organism>
<dbReference type="InterPro" id="IPR013321">
    <property type="entry name" value="Arc_rbn_hlx_hlx"/>
</dbReference>
<dbReference type="Gene3D" id="1.10.1220.10">
    <property type="entry name" value="Met repressor-like"/>
    <property type="match status" value="1"/>
</dbReference>
<accession>A0A7W6ABZ0</accession>
<dbReference type="Proteomes" id="UP000538670">
    <property type="component" value="Unassembled WGS sequence"/>
</dbReference>
<gene>
    <name evidence="1" type="ORF">GGR48_000319</name>
</gene>
<keyword evidence="2" id="KW-1185">Reference proteome</keyword>
<proteinExistence type="predicted"/>
<dbReference type="RefSeq" id="WP_206362537.1">
    <property type="nucleotide sequence ID" value="NZ_JACIDH010000001.1"/>
</dbReference>
<dbReference type="AlphaFoldDB" id="A0A7W6ABZ0"/>
<evidence type="ECO:0000313" key="2">
    <source>
        <dbReference type="Proteomes" id="UP000538670"/>
    </source>
</evidence>
<reference evidence="1 2" key="1">
    <citation type="submission" date="2020-08" db="EMBL/GenBank/DDBJ databases">
        <title>Genomic Encyclopedia of Type Strains, Phase IV (KMG-IV): sequencing the most valuable type-strain genomes for metagenomic binning, comparative biology and taxonomic classification.</title>
        <authorList>
            <person name="Goeker M."/>
        </authorList>
    </citation>
    <scope>NUCLEOTIDE SEQUENCE [LARGE SCALE GENOMIC DNA]</scope>
    <source>
        <strain evidence="1 2">DSM 19512</strain>
    </source>
</reference>
<comment type="caution">
    <text evidence="1">The sequence shown here is derived from an EMBL/GenBank/DDBJ whole genome shotgun (WGS) entry which is preliminary data.</text>
</comment>
<dbReference type="GO" id="GO:0006355">
    <property type="term" value="P:regulation of DNA-templated transcription"/>
    <property type="evidence" value="ECO:0007669"/>
    <property type="project" value="InterPro"/>
</dbReference>
<dbReference type="EMBL" id="JACIDH010000001">
    <property type="protein sequence ID" value="MBB3877916.1"/>
    <property type="molecule type" value="Genomic_DNA"/>
</dbReference>